<dbReference type="AlphaFoldDB" id="T1JKI6"/>
<dbReference type="EnsemblMetazoa" id="SMAR014366-RA">
    <property type="protein sequence ID" value="SMAR014366-PA"/>
    <property type="gene ID" value="SMAR014366"/>
</dbReference>
<protein>
    <submittedName>
        <fullName evidence="1">Uncharacterized protein</fullName>
    </submittedName>
</protein>
<evidence type="ECO:0000313" key="2">
    <source>
        <dbReference type="Proteomes" id="UP000014500"/>
    </source>
</evidence>
<evidence type="ECO:0000313" key="1">
    <source>
        <dbReference type="EnsemblMetazoa" id="SMAR014366-PA"/>
    </source>
</evidence>
<reference evidence="2" key="1">
    <citation type="submission" date="2011-05" db="EMBL/GenBank/DDBJ databases">
        <authorList>
            <person name="Richards S.R."/>
            <person name="Qu J."/>
            <person name="Jiang H."/>
            <person name="Jhangiani S.N."/>
            <person name="Agravi P."/>
            <person name="Goodspeed R."/>
            <person name="Gross S."/>
            <person name="Mandapat C."/>
            <person name="Jackson L."/>
            <person name="Mathew T."/>
            <person name="Pu L."/>
            <person name="Thornton R."/>
            <person name="Saada N."/>
            <person name="Wilczek-Boney K.B."/>
            <person name="Lee S."/>
            <person name="Kovar C."/>
            <person name="Wu Y."/>
            <person name="Scherer S.E."/>
            <person name="Worley K.C."/>
            <person name="Muzny D.M."/>
            <person name="Gibbs R."/>
        </authorList>
    </citation>
    <scope>NUCLEOTIDE SEQUENCE</scope>
    <source>
        <strain evidence="2">Brora</strain>
    </source>
</reference>
<dbReference type="HOGENOM" id="CLU_2779090_0_0_1"/>
<dbReference type="EMBL" id="JH431789">
    <property type="status" value="NOT_ANNOTATED_CDS"/>
    <property type="molecule type" value="Genomic_DNA"/>
</dbReference>
<sequence>MIINKRSENGIEPYHLDLATMNCIIFCLIMEAHFSGHREEKKRSFASESNGNRGPSCLVLQESVKIDPR</sequence>
<name>T1JKI6_STRMM</name>
<keyword evidence="2" id="KW-1185">Reference proteome</keyword>
<accession>T1JKI6</accession>
<organism evidence="1 2">
    <name type="scientific">Strigamia maritima</name>
    <name type="common">European centipede</name>
    <name type="synonym">Geophilus maritimus</name>
    <dbReference type="NCBI Taxonomy" id="126957"/>
    <lineage>
        <taxon>Eukaryota</taxon>
        <taxon>Metazoa</taxon>
        <taxon>Ecdysozoa</taxon>
        <taxon>Arthropoda</taxon>
        <taxon>Myriapoda</taxon>
        <taxon>Chilopoda</taxon>
        <taxon>Pleurostigmophora</taxon>
        <taxon>Geophilomorpha</taxon>
        <taxon>Linotaeniidae</taxon>
        <taxon>Strigamia</taxon>
    </lineage>
</organism>
<proteinExistence type="predicted"/>
<dbReference type="Proteomes" id="UP000014500">
    <property type="component" value="Unassembled WGS sequence"/>
</dbReference>
<reference evidence="1" key="2">
    <citation type="submission" date="2015-02" db="UniProtKB">
        <authorList>
            <consortium name="EnsemblMetazoa"/>
        </authorList>
    </citation>
    <scope>IDENTIFICATION</scope>
</reference>